<dbReference type="SUPFAM" id="SSF52343">
    <property type="entry name" value="Ferredoxin reductase-like, C-terminal NADP-linked domain"/>
    <property type="match status" value="1"/>
</dbReference>
<dbReference type="EMBL" id="JARYZI010000002">
    <property type="protein sequence ID" value="MDH8677384.1"/>
    <property type="molecule type" value="Genomic_DNA"/>
</dbReference>
<dbReference type="Pfam" id="PF00175">
    <property type="entry name" value="NAD_binding_1"/>
    <property type="match status" value="1"/>
</dbReference>
<dbReference type="InterPro" id="IPR039261">
    <property type="entry name" value="FNR_nucleotide-bd"/>
</dbReference>
<evidence type="ECO:0000256" key="5">
    <source>
        <dbReference type="ARBA" id="ARBA00022827"/>
    </source>
</evidence>
<feature type="transmembrane region" description="Helical" evidence="9">
    <location>
        <begin position="31"/>
        <end position="49"/>
    </location>
</feature>
<keyword evidence="9" id="KW-0472">Membrane</keyword>
<proteinExistence type="predicted"/>
<dbReference type="SUPFAM" id="SSF63380">
    <property type="entry name" value="Riboflavin synthase domain-like"/>
    <property type="match status" value="1"/>
</dbReference>
<keyword evidence="9" id="KW-1133">Transmembrane helix</keyword>
<keyword evidence="7" id="KW-0408">Iron</keyword>
<keyword evidence="9" id="KW-0812">Transmembrane</keyword>
<evidence type="ECO:0000313" key="12">
    <source>
        <dbReference type="Proteomes" id="UP001158045"/>
    </source>
</evidence>
<feature type="transmembrane region" description="Helical" evidence="9">
    <location>
        <begin position="103"/>
        <end position="122"/>
    </location>
</feature>
<feature type="transmembrane region" description="Helical" evidence="9">
    <location>
        <begin position="7"/>
        <end position="25"/>
    </location>
</feature>
<evidence type="ECO:0000256" key="8">
    <source>
        <dbReference type="ARBA" id="ARBA00023014"/>
    </source>
</evidence>
<evidence type="ECO:0000256" key="9">
    <source>
        <dbReference type="SAM" id="Phobius"/>
    </source>
</evidence>
<dbReference type="PANTHER" id="PTHR47354">
    <property type="entry name" value="NADH OXIDOREDUCTASE HCR"/>
    <property type="match status" value="1"/>
</dbReference>
<keyword evidence="2" id="KW-0285">Flavoprotein</keyword>
<dbReference type="InterPro" id="IPR013112">
    <property type="entry name" value="FAD-bd_8"/>
</dbReference>
<evidence type="ECO:0000256" key="1">
    <source>
        <dbReference type="ARBA" id="ARBA00001974"/>
    </source>
</evidence>
<dbReference type="Pfam" id="PF08022">
    <property type="entry name" value="FAD_binding_8"/>
    <property type="match status" value="1"/>
</dbReference>
<dbReference type="InterPro" id="IPR050415">
    <property type="entry name" value="MRET"/>
</dbReference>
<evidence type="ECO:0000256" key="2">
    <source>
        <dbReference type="ARBA" id="ARBA00022630"/>
    </source>
</evidence>
<comment type="cofactor">
    <cofactor evidence="1">
        <name>FAD</name>
        <dbReference type="ChEBI" id="CHEBI:57692"/>
    </cofactor>
</comment>
<feature type="transmembrane region" description="Helical" evidence="9">
    <location>
        <begin position="179"/>
        <end position="198"/>
    </location>
</feature>
<dbReference type="PANTHER" id="PTHR47354:SF8">
    <property type="entry name" value="1,2-PHENYLACETYL-COA EPOXIDASE, SUBUNIT E"/>
    <property type="match status" value="1"/>
</dbReference>
<dbReference type="InterPro" id="IPR001433">
    <property type="entry name" value="OxRdtase_FAD/NAD-bd"/>
</dbReference>
<sequence length="445" mass="51389">MKFMIKATYFLSPLILVSMIVMNNTVKYTKLTYLLPMIFGVFSYTWLLWQFILSARPKFIERQFGLDKIYRFHGIIALVTIGMIIIHKSLFEMIFSETITTQLGSIALFLFISISVLSLLFMSTRLLKKIPYLSGIVKLLNTIKVFSYERLKLVHNMTFIALLFMQVHVLFTSSAQNNPIIFTTYMVYFFIATAFYLYHKIFKPWLLEDHKYEVASIQKETTDTWTIALTSKTGEVFQYQPGQFGFFRITSEGIKAEEHPFTISSSPTTRTHITITVKALGDFTQKIKHLKIGDSVTVEGPYGKFSYLEFEKEKATVFVAGGVGITPVLSMVNHMLYKDTQRHVLLIWSVKKKEDLIQLTDLEALKKRMPNFIFIPVVSSDDTWTGERGRLDYHRMKTWTAPPQFADQSTGYFVCGPENLMKMTVSSLKQLGISKNQIHYEQFTV</sequence>
<keyword evidence="8" id="KW-0411">Iron-sulfur</keyword>
<gene>
    <name evidence="11" type="ORF">QE109_04445</name>
</gene>
<dbReference type="PROSITE" id="PS51384">
    <property type="entry name" value="FAD_FR"/>
    <property type="match status" value="1"/>
</dbReference>
<evidence type="ECO:0000256" key="7">
    <source>
        <dbReference type="ARBA" id="ARBA00023004"/>
    </source>
</evidence>
<dbReference type="InterPro" id="IPR017927">
    <property type="entry name" value="FAD-bd_FR_type"/>
</dbReference>
<dbReference type="PRINTS" id="PR00406">
    <property type="entry name" value="CYTB5RDTASE"/>
</dbReference>
<feature type="transmembrane region" description="Helical" evidence="9">
    <location>
        <begin position="70"/>
        <end position="91"/>
    </location>
</feature>
<evidence type="ECO:0000256" key="3">
    <source>
        <dbReference type="ARBA" id="ARBA00022714"/>
    </source>
</evidence>
<dbReference type="InterPro" id="IPR017938">
    <property type="entry name" value="Riboflavin_synthase-like_b-brl"/>
</dbReference>
<dbReference type="Gene3D" id="3.40.50.80">
    <property type="entry name" value="Nucleotide-binding domain of ferredoxin-NADP reductase (FNR) module"/>
    <property type="match status" value="1"/>
</dbReference>
<dbReference type="RefSeq" id="WP_281093196.1">
    <property type="nucleotide sequence ID" value="NZ_JARYZI010000002.1"/>
</dbReference>
<dbReference type="Proteomes" id="UP001158045">
    <property type="component" value="Unassembled WGS sequence"/>
</dbReference>
<evidence type="ECO:0000256" key="4">
    <source>
        <dbReference type="ARBA" id="ARBA00022723"/>
    </source>
</evidence>
<feature type="domain" description="FAD-binding FR-type" evidence="10">
    <location>
        <begin position="207"/>
        <end position="308"/>
    </location>
</feature>
<protein>
    <submittedName>
        <fullName evidence="11">Ferredoxin reductase family protein</fullName>
    </submittedName>
</protein>
<evidence type="ECO:0000259" key="10">
    <source>
        <dbReference type="PROSITE" id="PS51384"/>
    </source>
</evidence>
<keyword evidence="12" id="KW-1185">Reference proteome</keyword>
<dbReference type="CDD" id="cd06198">
    <property type="entry name" value="FNR_like_3"/>
    <property type="match status" value="1"/>
</dbReference>
<keyword evidence="3" id="KW-0001">2Fe-2S</keyword>
<name>A0ABT6NAF2_9FIRM</name>
<evidence type="ECO:0000256" key="6">
    <source>
        <dbReference type="ARBA" id="ARBA00023002"/>
    </source>
</evidence>
<evidence type="ECO:0000313" key="11">
    <source>
        <dbReference type="EMBL" id="MDH8677384.1"/>
    </source>
</evidence>
<reference evidence="11 12" key="1">
    <citation type="submission" date="2023-04" db="EMBL/GenBank/DDBJ databases">
        <title>Fusibacter bizertensis strain WBS, isolated from littoral bottom sediments of the Arctic seas - biochemical and genomic analysis.</title>
        <authorList>
            <person name="Brioukhanov A.L."/>
        </authorList>
    </citation>
    <scope>NUCLEOTIDE SEQUENCE [LARGE SCALE GENOMIC DNA]</scope>
    <source>
        <strain evidence="11 12">WBS</strain>
    </source>
</reference>
<keyword evidence="6" id="KW-0560">Oxidoreductase</keyword>
<comment type="caution">
    <text evidence="11">The sequence shown here is derived from an EMBL/GenBank/DDBJ whole genome shotgun (WGS) entry which is preliminary data.</text>
</comment>
<keyword evidence="4" id="KW-0479">Metal-binding</keyword>
<organism evidence="11 12">
    <name type="scientific">Fusibacter bizertensis</name>
    <dbReference type="NCBI Taxonomy" id="1488331"/>
    <lineage>
        <taxon>Bacteria</taxon>
        <taxon>Bacillati</taxon>
        <taxon>Bacillota</taxon>
        <taxon>Clostridia</taxon>
        <taxon>Eubacteriales</taxon>
        <taxon>Eubacteriales Family XII. Incertae Sedis</taxon>
        <taxon>Fusibacter</taxon>
    </lineage>
</organism>
<dbReference type="Gene3D" id="2.40.30.10">
    <property type="entry name" value="Translation factors"/>
    <property type="match status" value="1"/>
</dbReference>
<accession>A0ABT6NAF2</accession>
<feature type="transmembrane region" description="Helical" evidence="9">
    <location>
        <begin position="153"/>
        <end position="173"/>
    </location>
</feature>
<keyword evidence="5" id="KW-0274">FAD</keyword>